<proteinExistence type="predicted"/>
<accession>A0A061RWP5</accession>
<protein>
    <submittedName>
        <fullName evidence="2">Uncharacterized protein</fullName>
    </submittedName>
</protein>
<organism evidence="2">
    <name type="scientific">Tetraselmis sp. GSL018</name>
    <dbReference type="NCBI Taxonomy" id="582737"/>
    <lineage>
        <taxon>Eukaryota</taxon>
        <taxon>Viridiplantae</taxon>
        <taxon>Chlorophyta</taxon>
        <taxon>core chlorophytes</taxon>
        <taxon>Chlorodendrophyceae</taxon>
        <taxon>Chlorodendrales</taxon>
        <taxon>Chlorodendraceae</taxon>
        <taxon>Tetraselmis</taxon>
    </lineage>
</organism>
<dbReference type="EMBL" id="GBEZ01009179">
    <property type="protein sequence ID" value="JAC76393.1"/>
    <property type="molecule type" value="Transcribed_RNA"/>
</dbReference>
<feature type="region of interest" description="Disordered" evidence="1">
    <location>
        <begin position="78"/>
        <end position="97"/>
    </location>
</feature>
<gene>
    <name evidence="2" type="ORF">TSPGSL018_20317</name>
</gene>
<evidence type="ECO:0000313" key="2">
    <source>
        <dbReference type="EMBL" id="JAC76393.1"/>
    </source>
</evidence>
<reference evidence="2" key="1">
    <citation type="submission" date="2014-05" db="EMBL/GenBank/DDBJ databases">
        <title>The transcriptome of the halophilic microalga Tetraselmis sp. GSL018 isolated from the Great Salt Lake, Utah.</title>
        <authorList>
            <person name="Jinkerson R.E."/>
            <person name="D'Adamo S."/>
            <person name="Posewitz M.C."/>
        </authorList>
    </citation>
    <scope>NUCLEOTIDE SEQUENCE</scope>
    <source>
        <strain evidence="2">GSL018</strain>
    </source>
</reference>
<name>A0A061RWP5_9CHLO</name>
<feature type="region of interest" description="Disordered" evidence="1">
    <location>
        <begin position="120"/>
        <end position="145"/>
    </location>
</feature>
<dbReference type="AlphaFoldDB" id="A0A061RWP5"/>
<sequence>GLSSLFARAQGERSDWRQGSQAAQWHGKRSPKDIVRKQAANEMWRTAPQDCCMVCALLGSGSQNACRSVAKGSEECKLRGNNGISSNPPSAGKGPEQGRGFKHTQLCLPQVQRSVQFPHKLPWPRHSTGDRNRGGVGVSDEWQKKRGFQQIGYPVKSCAGGHPSGPVEPH</sequence>
<evidence type="ECO:0000256" key="1">
    <source>
        <dbReference type="SAM" id="MobiDB-lite"/>
    </source>
</evidence>
<feature type="region of interest" description="Disordered" evidence="1">
    <location>
        <begin position="1"/>
        <end position="32"/>
    </location>
</feature>
<feature type="non-terminal residue" evidence="2">
    <location>
        <position position="1"/>
    </location>
</feature>